<feature type="region of interest" description="Disordered" evidence="1">
    <location>
        <begin position="1"/>
        <end position="21"/>
    </location>
</feature>
<accession>A0A6J4I3K9</accession>
<dbReference type="AlphaFoldDB" id="A0A6J4I3K9"/>
<feature type="non-terminal residue" evidence="2">
    <location>
        <position position="1"/>
    </location>
</feature>
<reference evidence="2" key="1">
    <citation type="submission" date="2020-02" db="EMBL/GenBank/DDBJ databases">
        <authorList>
            <person name="Meier V. D."/>
        </authorList>
    </citation>
    <scope>NUCLEOTIDE SEQUENCE</scope>
    <source>
        <strain evidence="2">AVDCRST_MAG50</strain>
    </source>
</reference>
<sequence length="69" mass="7397">GVDRLRRPGRRQGGGRGLGRCARIVPQGQGVRHVGRCGGRVPGGGLPPVLLRHDAHVGLRHHDHQHVVV</sequence>
<proteinExistence type="predicted"/>
<organism evidence="2">
    <name type="scientific">uncultured Acidimicrobiales bacterium</name>
    <dbReference type="NCBI Taxonomy" id="310071"/>
    <lineage>
        <taxon>Bacteria</taxon>
        <taxon>Bacillati</taxon>
        <taxon>Actinomycetota</taxon>
        <taxon>Acidimicrobiia</taxon>
        <taxon>Acidimicrobiales</taxon>
        <taxon>environmental samples</taxon>
    </lineage>
</organism>
<dbReference type="EMBL" id="CADCTF010000087">
    <property type="protein sequence ID" value="CAA9239259.1"/>
    <property type="molecule type" value="Genomic_DNA"/>
</dbReference>
<protein>
    <submittedName>
        <fullName evidence="2">Uncharacterized protein</fullName>
    </submittedName>
</protein>
<name>A0A6J4I3K9_9ACTN</name>
<evidence type="ECO:0000313" key="2">
    <source>
        <dbReference type="EMBL" id="CAA9239259.1"/>
    </source>
</evidence>
<gene>
    <name evidence="2" type="ORF">AVDCRST_MAG50-2124</name>
</gene>
<evidence type="ECO:0000256" key="1">
    <source>
        <dbReference type="SAM" id="MobiDB-lite"/>
    </source>
</evidence>
<feature type="non-terminal residue" evidence="2">
    <location>
        <position position="69"/>
    </location>
</feature>